<proteinExistence type="predicted"/>
<evidence type="ECO:0000313" key="2">
    <source>
        <dbReference type="Proteomes" id="UP001311232"/>
    </source>
</evidence>
<dbReference type="Proteomes" id="UP001311232">
    <property type="component" value="Unassembled WGS sequence"/>
</dbReference>
<sequence>MQSLWWKAEGLGDPLVLVEAGKSLCPFQSMLHNIVAETSLDPHFSPGLALHISPQAPYESGTIPGYRSYKVVAQTTLSIFDEVYLVFHVLSSGPMFNHPPKIDGACPSV</sequence>
<accession>A0AAV9RM12</accession>
<keyword evidence="2" id="KW-1185">Reference proteome</keyword>
<dbReference type="AlphaFoldDB" id="A0AAV9RM12"/>
<gene>
    <name evidence="1" type="ORF">CRENBAI_014086</name>
</gene>
<evidence type="ECO:0000313" key="1">
    <source>
        <dbReference type="EMBL" id="KAK5610043.1"/>
    </source>
</evidence>
<protein>
    <submittedName>
        <fullName evidence="1">Uncharacterized protein</fullName>
    </submittedName>
</protein>
<organism evidence="1 2">
    <name type="scientific">Crenichthys baileyi</name>
    <name type="common">White River springfish</name>
    <dbReference type="NCBI Taxonomy" id="28760"/>
    <lineage>
        <taxon>Eukaryota</taxon>
        <taxon>Metazoa</taxon>
        <taxon>Chordata</taxon>
        <taxon>Craniata</taxon>
        <taxon>Vertebrata</taxon>
        <taxon>Euteleostomi</taxon>
        <taxon>Actinopterygii</taxon>
        <taxon>Neopterygii</taxon>
        <taxon>Teleostei</taxon>
        <taxon>Neoteleostei</taxon>
        <taxon>Acanthomorphata</taxon>
        <taxon>Ovalentaria</taxon>
        <taxon>Atherinomorphae</taxon>
        <taxon>Cyprinodontiformes</taxon>
        <taxon>Goodeidae</taxon>
        <taxon>Crenichthys</taxon>
    </lineage>
</organism>
<name>A0AAV9RM12_9TELE</name>
<reference evidence="1 2" key="1">
    <citation type="submission" date="2021-06" db="EMBL/GenBank/DDBJ databases">
        <authorList>
            <person name="Palmer J.M."/>
        </authorList>
    </citation>
    <scope>NUCLEOTIDE SEQUENCE [LARGE SCALE GENOMIC DNA]</scope>
    <source>
        <strain evidence="1 2">MEX-2019</strain>
        <tissue evidence="1">Muscle</tissue>
    </source>
</reference>
<comment type="caution">
    <text evidence="1">The sequence shown here is derived from an EMBL/GenBank/DDBJ whole genome shotgun (WGS) entry which is preliminary data.</text>
</comment>
<dbReference type="EMBL" id="JAHHUM010001717">
    <property type="protein sequence ID" value="KAK5610043.1"/>
    <property type="molecule type" value="Genomic_DNA"/>
</dbReference>